<protein>
    <recommendedName>
        <fullName evidence="3">Bacteriocin-type signal sequence-containing protein</fullName>
    </recommendedName>
</protein>
<dbReference type="AlphaFoldDB" id="A0A1H1FX69"/>
<evidence type="ECO:0008006" key="3">
    <source>
        <dbReference type="Google" id="ProtNLM"/>
    </source>
</evidence>
<organism evidence="1 2">
    <name type="scientific">Chryseobacterium soldanellicola</name>
    <dbReference type="NCBI Taxonomy" id="311333"/>
    <lineage>
        <taxon>Bacteria</taxon>
        <taxon>Pseudomonadati</taxon>
        <taxon>Bacteroidota</taxon>
        <taxon>Flavobacteriia</taxon>
        <taxon>Flavobacteriales</taxon>
        <taxon>Weeksellaceae</taxon>
        <taxon>Chryseobacterium group</taxon>
        <taxon>Chryseobacterium</taxon>
    </lineage>
</organism>
<keyword evidence="2" id="KW-1185">Reference proteome</keyword>
<evidence type="ECO:0000313" key="1">
    <source>
        <dbReference type="EMBL" id="SDR05521.1"/>
    </source>
</evidence>
<evidence type="ECO:0000313" key="2">
    <source>
        <dbReference type="Proteomes" id="UP000199627"/>
    </source>
</evidence>
<sequence>MKNQVLSNGKKLNNKQLRSIKGGLINCLICPTIDPPCPVLNEYGCITISKSCGQVNCRPL</sequence>
<dbReference type="STRING" id="311333.SAMN05421664_3316"/>
<name>A0A1H1FX69_9FLAO</name>
<gene>
    <name evidence="1" type="ORF">SAMN05421664_3316</name>
</gene>
<dbReference type="Proteomes" id="UP000199627">
    <property type="component" value="Unassembled WGS sequence"/>
</dbReference>
<accession>A0A1H1FX69</accession>
<proteinExistence type="predicted"/>
<reference evidence="2" key="1">
    <citation type="submission" date="2016-10" db="EMBL/GenBank/DDBJ databases">
        <authorList>
            <person name="Varghese N."/>
            <person name="Submissions S."/>
        </authorList>
    </citation>
    <scope>NUCLEOTIDE SEQUENCE [LARGE SCALE GENOMIC DNA]</scope>
    <source>
        <strain evidence="2">DSM 17072</strain>
    </source>
</reference>
<dbReference type="EMBL" id="FNKL01000004">
    <property type="protein sequence ID" value="SDR05521.1"/>
    <property type="molecule type" value="Genomic_DNA"/>
</dbReference>